<evidence type="ECO:0000313" key="2">
    <source>
        <dbReference type="EMBL" id="MBB3890457.1"/>
    </source>
</evidence>
<protein>
    <recommendedName>
        <fullName evidence="1">TnsA endonuclease N-terminal domain-containing protein</fullName>
    </recommendedName>
</protein>
<dbReference type="RefSeq" id="WP_183770642.1">
    <property type="nucleotide sequence ID" value="NZ_JACIDK010000002.1"/>
</dbReference>
<dbReference type="Pfam" id="PF08722">
    <property type="entry name" value="Tn7_TnsA-like_N"/>
    <property type="match status" value="1"/>
</dbReference>
<dbReference type="InterPro" id="IPR014833">
    <property type="entry name" value="TnsA_N"/>
</dbReference>
<dbReference type="AlphaFoldDB" id="A0A839ZZB2"/>
<sequence>MTRIIPPSHRSITGSLPTRFPARQLHYESKLERDFLILLEIDAGLELVETQPVTLDLVVEGRRRRYTPDILATWWDDAHFTYGKRRMIFEVKPYSVLKRDHSELAPKFRAAKRHFASKGVGFRVVTDRSIYCTKQANAVLLGPPMRRPLSQDIITTVRAILTYPGIEDRSLGEVKKLLIADGLLRDTAQQALLHMLGIGYLVADLNLPITDETRMKWWANVLVEEGVLETG</sequence>
<organism evidence="2 3">
    <name type="scientific">Phenylobacterium haematophilum</name>
    <dbReference type="NCBI Taxonomy" id="98513"/>
    <lineage>
        <taxon>Bacteria</taxon>
        <taxon>Pseudomonadati</taxon>
        <taxon>Pseudomonadota</taxon>
        <taxon>Alphaproteobacteria</taxon>
        <taxon>Caulobacterales</taxon>
        <taxon>Caulobacteraceae</taxon>
        <taxon>Phenylobacterium</taxon>
    </lineage>
</organism>
<evidence type="ECO:0000313" key="3">
    <source>
        <dbReference type="Proteomes" id="UP000530564"/>
    </source>
</evidence>
<reference evidence="2 3" key="1">
    <citation type="submission" date="2020-08" db="EMBL/GenBank/DDBJ databases">
        <title>Genomic Encyclopedia of Type Strains, Phase IV (KMG-IV): sequencing the most valuable type-strain genomes for metagenomic binning, comparative biology and taxonomic classification.</title>
        <authorList>
            <person name="Goeker M."/>
        </authorList>
    </citation>
    <scope>NUCLEOTIDE SEQUENCE [LARGE SCALE GENOMIC DNA]</scope>
    <source>
        <strain evidence="2 3">DSM 21793</strain>
    </source>
</reference>
<keyword evidence="3" id="KW-1185">Reference proteome</keyword>
<proteinExistence type="predicted"/>
<feature type="domain" description="TnsA endonuclease N-terminal" evidence="1">
    <location>
        <begin position="49"/>
        <end position="127"/>
    </location>
</feature>
<evidence type="ECO:0000259" key="1">
    <source>
        <dbReference type="Pfam" id="PF08722"/>
    </source>
</evidence>
<gene>
    <name evidence="2" type="ORF">GGQ61_001174</name>
</gene>
<accession>A0A839ZZB2</accession>
<dbReference type="EMBL" id="JACIDK010000002">
    <property type="protein sequence ID" value="MBB3890457.1"/>
    <property type="molecule type" value="Genomic_DNA"/>
</dbReference>
<dbReference type="Proteomes" id="UP000530564">
    <property type="component" value="Unassembled WGS sequence"/>
</dbReference>
<name>A0A839ZZB2_9CAUL</name>
<comment type="caution">
    <text evidence="2">The sequence shown here is derived from an EMBL/GenBank/DDBJ whole genome shotgun (WGS) entry which is preliminary data.</text>
</comment>